<keyword evidence="4" id="KW-1185">Reference proteome</keyword>
<evidence type="ECO:0000313" key="4">
    <source>
        <dbReference type="Proteomes" id="UP000326546"/>
    </source>
</evidence>
<gene>
    <name evidence="3" type="ORF">FY030_09920</name>
</gene>
<dbReference type="InterPro" id="IPR018713">
    <property type="entry name" value="MPAB/Lcp_cat_dom"/>
</dbReference>
<dbReference type="AlphaFoldDB" id="A0A5J6V4V3"/>
<accession>A0A5J6V4V3</accession>
<evidence type="ECO:0000259" key="2">
    <source>
        <dbReference type="Pfam" id="PF09995"/>
    </source>
</evidence>
<reference evidence="3 4" key="1">
    <citation type="submission" date="2019-09" db="EMBL/GenBank/DDBJ databases">
        <title>Serinicoccus pratensis sp. nov., isolated from meadow soil.</title>
        <authorList>
            <person name="Zhang W."/>
        </authorList>
    </citation>
    <scope>NUCLEOTIDE SEQUENCE [LARGE SCALE GENOMIC DNA]</scope>
    <source>
        <strain evidence="3 4">W204</strain>
    </source>
</reference>
<dbReference type="EMBL" id="CP044427">
    <property type="protein sequence ID" value="QFG68979.1"/>
    <property type="molecule type" value="Genomic_DNA"/>
</dbReference>
<dbReference type="KEGG" id="serw:FY030_09920"/>
<dbReference type="Proteomes" id="UP000326546">
    <property type="component" value="Chromosome"/>
</dbReference>
<name>A0A5J6V4V3_9MICO</name>
<dbReference type="Pfam" id="PF09995">
    <property type="entry name" value="MPAB_Lcp_cat"/>
    <property type="match status" value="1"/>
</dbReference>
<protein>
    <submittedName>
        <fullName evidence="3">DUF2236 domain-containing protein</fullName>
    </submittedName>
</protein>
<dbReference type="PANTHER" id="PTHR36151">
    <property type="entry name" value="BLR2777 PROTEIN"/>
    <property type="match status" value="1"/>
</dbReference>
<evidence type="ECO:0000313" key="3">
    <source>
        <dbReference type="EMBL" id="QFG68979.1"/>
    </source>
</evidence>
<dbReference type="PANTHER" id="PTHR36151:SF3">
    <property type="entry name" value="ER-BOUND OXYGENASE MPAB_MPAB'_RUBBER OXYGENASE CATALYTIC DOMAIN-CONTAINING PROTEIN"/>
    <property type="match status" value="1"/>
</dbReference>
<proteinExistence type="predicted"/>
<evidence type="ECO:0000256" key="1">
    <source>
        <dbReference type="SAM" id="MobiDB-lite"/>
    </source>
</evidence>
<sequence>MVALRSDSVTVPLRLRFLKVSARRSERELNTPQGYVGPVADPIRTARRRLAEALRDRVAGPDAERRAHAIWVAPGERRFAPDDPICRVQGHAGMYAGGIRALLLQSLHPLAMAGIGEHSGFRGDPWGRLQRTSEFIAMTTFGPVETAEKILDRINKVHTTVVGTAHDGRPYDATDPHLLRWVHVAEIDSFLLAHQRYSRTPLTPPEADRYVEQAAWAAGRLGIPDPPLTVAELESQLASYRPELEATPGALDVARFLLLEPPLPVAARPGFWLLAAGAVEMLPGYARELLNLRLPGPLRATDKVALRVLARPLGRVGTAAVSWAMSDPQEPRNRPDNSAGA</sequence>
<dbReference type="OrthoDB" id="108890at2"/>
<organism evidence="3 4">
    <name type="scientific">Ornithinimicrobium pratense</name>
    <dbReference type="NCBI Taxonomy" id="2593973"/>
    <lineage>
        <taxon>Bacteria</taxon>
        <taxon>Bacillati</taxon>
        <taxon>Actinomycetota</taxon>
        <taxon>Actinomycetes</taxon>
        <taxon>Micrococcales</taxon>
        <taxon>Ornithinimicrobiaceae</taxon>
        <taxon>Ornithinimicrobium</taxon>
    </lineage>
</organism>
<feature type="region of interest" description="Disordered" evidence="1">
    <location>
        <begin position="322"/>
        <end position="341"/>
    </location>
</feature>
<dbReference type="GO" id="GO:0016491">
    <property type="term" value="F:oxidoreductase activity"/>
    <property type="evidence" value="ECO:0007669"/>
    <property type="project" value="InterPro"/>
</dbReference>
<feature type="domain" description="ER-bound oxygenase mpaB/mpaB'/Rubber oxygenase catalytic" evidence="2">
    <location>
        <begin position="89"/>
        <end position="311"/>
    </location>
</feature>